<feature type="domain" description="TOG" evidence="2">
    <location>
        <begin position="3"/>
        <end position="221"/>
    </location>
</feature>
<evidence type="ECO:0000259" key="2">
    <source>
        <dbReference type="SMART" id="SM01349"/>
    </source>
</evidence>
<dbReference type="InterPro" id="IPR034085">
    <property type="entry name" value="TOG"/>
</dbReference>
<dbReference type="AlphaFoldDB" id="A0AA86N4I5"/>
<dbReference type="InterPro" id="IPR024395">
    <property type="entry name" value="CLASP_N_dom"/>
</dbReference>
<evidence type="ECO:0000313" key="3">
    <source>
        <dbReference type="EMBL" id="CAI9912419.1"/>
    </source>
</evidence>
<dbReference type="Pfam" id="PF12348">
    <property type="entry name" value="CLASP_N"/>
    <property type="match status" value="1"/>
</dbReference>
<evidence type="ECO:0000256" key="1">
    <source>
        <dbReference type="SAM" id="MobiDB-lite"/>
    </source>
</evidence>
<reference evidence="4 5" key="2">
    <citation type="submission" date="2024-07" db="EMBL/GenBank/DDBJ databases">
        <authorList>
            <person name="Akdeniz Z."/>
        </authorList>
    </citation>
    <scope>NUCLEOTIDE SEQUENCE [LARGE SCALE GENOMIC DNA]</scope>
</reference>
<feature type="region of interest" description="Disordered" evidence="1">
    <location>
        <begin position="193"/>
        <end position="234"/>
    </location>
</feature>
<keyword evidence="5" id="KW-1185">Reference proteome</keyword>
<comment type="caution">
    <text evidence="3">The sequence shown here is derived from an EMBL/GenBank/DDBJ whole genome shotgun (WGS) entry which is preliminary data.</text>
</comment>
<organism evidence="3">
    <name type="scientific">Hexamita inflata</name>
    <dbReference type="NCBI Taxonomy" id="28002"/>
    <lineage>
        <taxon>Eukaryota</taxon>
        <taxon>Metamonada</taxon>
        <taxon>Diplomonadida</taxon>
        <taxon>Hexamitidae</taxon>
        <taxon>Hexamitinae</taxon>
        <taxon>Hexamita</taxon>
    </lineage>
</organism>
<dbReference type="InterPro" id="IPR011989">
    <property type="entry name" value="ARM-like"/>
</dbReference>
<accession>A0AA86N4I5</accession>
<name>A0AA86N4I5_9EUKA</name>
<dbReference type="EMBL" id="CAXDID020000321">
    <property type="protein sequence ID" value="CAL6076821.1"/>
    <property type="molecule type" value="Genomic_DNA"/>
</dbReference>
<protein>
    <submittedName>
        <fullName evidence="3">CLASP domain-containing protein</fullName>
    </submittedName>
    <submittedName>
        <fullName evidence="4">CLASP_domain-containing protein</fullName>
    </submittedName>
</protein>
<dbReference type="Proteomes" id="UP001642409">
    <property type="component" value="Unassembled WGS sequence"/>
</dbReference>
<evidence type="ECO:0000313" key="4">
    <source>
        <dbReference type="EMBL" id="CAL6076821.1"/>
    </source>
</evidence>
<feature type="compositionally biased region" description="Low complexity" evidence="1">
    <location>
        <begin position="203"/>
        <end position="217"/>
    </location>
</feature>
<proteinExistence type="predicted"/>
<dbReference type="InterPro" id="IPR016024">
    <property type="entry name" value="ARM-type_fold"/>
</dbReference>
<dbReference type="SMART" id="SM01349">
    <property type="entry name" value="TOG"/>
    <property type="match status" value="2"/>
</dbReference>
<dbReference type="SUPFAM" id="SSF48371">
    <property type="entry name" value="ARM repeat"/>
    <property type="match status" value="1"/>
</dbReference>
<dbReference type="EMBL" id="CATOUU010000001">
    <property type="protein sequence ID" value="CAI9912419.1"/>
    <property type="molecule type" value="Genomic_DNA"/>
</dbReference>
<evidence type="ECO:0000313" key="5">
    <source>
        <dbReference type="Proteomes" id="UP001642409"/>
    </source>
</evidence>
<reference evidence="3" key="1">
    <citation type="submission" date="2023-06" db="EMBL/GenBank/DDBJ databases">
        <authorList>
            <person name="Kurt Z."/>
        </authorList>
    </citation>
    <scope>NUCLEOTIDE SEQUENCE</scope>
</reference>
<feature type="domain" description="TOG" evidence="2">
    <location>
        <begin position="742"/>
        <end position="964"/>
    </location>
</feature>
<gene>
    <name evidence="4" type="ORF">HINF_LOCUS57874</name>
    <name evidence="3" type="ORF">HINF_LOCUS64</name>
</gene>
<dbReference type="Gene3D" id="1.25.10.10">
    <property type="entry name" value="Leucine-rich Repeat Variant"/>
    <property type="match status" value="3"/>
</dbReference>
<sequence>MSKFASPDQNTRLKATSDLLLKIQTEPVQLSSVSQEDLSGIIQNVSESNAKFQQQSIQVLNTLFQTLDQQEQEFQDIVTQDFNINFIISQSIQNMKSAKQQVRQDLIDLATSAAQNSIQFDSIMRETESVLKTSKNALQKVSVLQFVQNIAQFFDQKQNSKYIELAGALESDQSGDVRQAAQDCIQTFENTSPVASKVPKTPKSVQSSKQLTKTSSQPLVIAKQKPGNSRDPLTYFPTPSESDINAQNSPFCIVPSIQQAYLPFKPIYLFDIVYKPNKELKQIEKMIHEGKQQQVKTQIQQFLTNQKALLENSAEWQVQFSCLQLIYQLLLVDNQFNNPEINIMVGQEICQCLNCPEINKVIQSPRSTLCREALIILEYVVQRYGQLCQQFVIPLLDTLLQLIGKKGVYYECQSTSLLKSIIIHCNLTKIIYPKLISQIKIAKIPSAKCYFFDLALTSLISLKLMNQFDVSYIQLISDNICLASTDANGRIRQTARVFINCIQYLNKSSFQALCQKLSPKDQQQLQLEPSFEAGFQKYSQKILCRVTEEYFPSFLVQAASCHQQIYPVLNELPNWRLQLVLDDNFQLNWSDLGWNGLVDESMYSEWLGFGYGEQVQYSADQIIQESFRSEEVKTQIQKPLKPSKQQKSMLDEVEEDWQLNEIQTSKKAPYQFKAPILNDIVIEEEPEKVEDQEWIEEYDPIQPVISNNNSNYMQTVQHLLIEDENISDDVMNALVTPNKYNTAVNLKPQLIQQAIELASPEEDLEKVQDYLSNDDLSSEQIHVLVENILSVIRYQSEQTTLEMQNLLLQIYTLQQIDLQIINLSIPILVDLFNNEYLSVRRKSDEILRAVIEIWDPKTLFTCFQNIISSKSSLQLNINASVRLMTYVIRKFTQKSVLLKLIQSFVPQVIYLFDSTDVNMRKTAVSCFIDMFMVIGQEFQVYVDGLGDLQLKLVIERMKQIQNKK</sequence>